<accession>A0A1Y2M9W0</accession>
<gene>
    <name evidence="1" type="ORF">B5807_03106</name>
</gene>
<proteinExistence type="predicted"/>
<organism evidence="1 2">
    <name type="scientific">Epicoccum nigrum</name>
    <name type="common">Soil fungus</name>
    <name type="synonym">Epicoccum purpurascens</name>
    <dbReference type="NCBI Taxonomy" id="105696"/>
    <lineage>
        <taxon>Eukaryota</taxon>
        <taxon>Fungi</taxon>
        <taxon>Dikarya</taxon>
        <taxon>Ascomycota</taxon>
        <taxon>Pezizomycotina</taxon>
        <taxon>Dothideomycetes</taxon>
        <taxon>Pleosporomycetidae</taxon>
        <taxon>Pleosporales</taxon>
        <taxon>Pleosporineae</taxon>
        <taxon>Didymellaceae</taxon>
        <taxon>Epicoccum</taxon>
    </lineage>
</organism>
<dbReference type="InParanoid" id="A0A1Y2M9W0"/>
<name>A0A1Y2M9W0_EPING</name>
<dbReference type="EMBL" id="KZ107840">
    <property type="protein sequence ID" value="OSS52018.1"/>
    <property type="molecule type" value="Genomic_DNA"/>
</dbReference>
<keyword evidence="2" id="KW-1185">Reference proteome</keyword>
<dbReference type="Proteomes" id="UP000193240">
    <property type="component" value="Unassembled WGS sequence"/>
</dbReference>
<protein>
    <submittedName>
        <fullName evidence="1">Uncharacterized protein</fullName>
    </submittedName>
</protein>
<sequence>MDHLPHLSLLTTNEGISQFLELPREIRGMIYDYIWTAIGAIILCYGNRIYTITYRTSQWESIRGLTTPSGNAVWLLTNKQIMHEGLLQLRREATWHIDWINYLSRLSNPKSPKKSRITKQLLPELSPSETHILRWDTRVPCNGLCWEVRRGFCGVNFGNPDGHIATILDANTATSRLETTVLECEVDPTITKFSKALGPVIFDLSMLNQLSVFLKLKMFCFHLKMPALYSQTPTL</sequence>
<evidence type="ECO:0000313" key="2">
    <source>
        <dbReference type="Proteomes" id="UP000193240"/>
    </source>
</evidence>
<reference evidence="1 2" key="1">
    <citation type="journal article" date="2017" name="Genome Announc.">
        <title>Genome sequence of the saprophytic ascomycete Epicoccum nigrum ICMP 19927 strain isolated from New Zealand.</title>
        <authorList>
            <person name="Fokin M."/>
            <person name="Fleetwood D."/>
            <person name="Weir B.S."/>
            <person name="Villas-Boas S.G."/>
        </authorList>
    </citation>
    <scope>NUCLEOTIDE SEQUENCE [LARGE SCALE GENOMIC DNA]</scope>
    <source>
        <strain evidence="1 2">ICMP 19927</strain>
    </source>
</reference>
<dbReference type="AlphaFoldDB" id="A0A1Y2M9W0"/>
<evidence type="ECO:0000313" key="1">
    <source>
        <dbReference type="EMBL" id="OSS52018.1"/>
    </source>
</evidence>